<proteinExistence type="predicted"/>
<gene>
    <name evidence="8" type="ORF">ENR23_01970</name>
</gene>
<dbReference type="PANTHER" id="PTHR30606:SF9">
    <property type="entry name" value="LIPID A BIOSYNTHESIS LAUROYLTRANSFERASE"/>
    <property type="match status" value="1"/>
</dbReference>
<dbReference type="PANTHER" id="PTHR30606">
    <property type="entry name" value="LIPID A BIOSYNTHESIS LAUROYL ACYLTRANSFERASE"/>
    <property type="match status" value="1"/>
</dbReference>
<dbReference type="GO" id="GO:0009247">
    <property type="term" value="P:glycolipid biosynthetic process"/>
    <property type="evidence" value="ECO:0007669"/>
    <property type="project" value="UniProtKB-ARBA"/>
</dbReference>
<evidence type="ECO:0000256" key="7">
    <source>
        <dbReference type="SAM" id="Phobius"/>
    </source>
</evidence>
<evidence type="ECO:0000256" key="2">
    <source>
        <dbReference type="ARBA" id="ARBA00022475"/>
    </source>
</evidence>
<evidence type="ECO:0000313" key="8">
    <source>
        <dbReference type="EMBL" id="HGZ42188.1"/>
    </source>
</evidence>
<accession>A0A832MLU5</accession>
<keyword evidence="4" id="KW-0808">Transferase</keyword>
<protein>
    <recommendedName>
        <fullName evidence="9">Lysophospholipid acyltransferase family protein</fullName>
    </recommendedName>
</protein>
<comment type="caution">
    <text evidence="8">The sequence shown here is derived from an EMBL/GenBank/DDBJ whole genome shotgun (WGS) entry which is preliminary data.</text>
</comment>
<keyword evidence="7" id="KW-0812">Transmembrane</keyword>
<keyword evidence="5 7" id="KW-0472">Membrane</keyword>
<feature type="transmembrane region" description="Helical" evidence="7">
    <location>
        <begin position="6"/>
        <end position="25"/>
    </location>
</feature>
<keyword evidence="2" id="KW-1003">Cell membrane</keyword>
<keyword evidence="6" id="KW-0012">Acyltransferase</keyword>
<evidence type="ECO:0000256" key="3">
    <source>
        <dbReference type="ARBA" id="ARBA00022519"/>
    </source>
</evidence>
<dbReference type="CDD" id="cd07984">
    <property type="entry name" value="LPLAT_LABLAT-like"/>
    <property type="match status" value="1"/>
</dbReference>
<sequence>MSRLVYGWLTGLIAGMPLWLGYFLADALSEVHYRLFPARRHAAMANLTAVLPGASRRERARVVRRMMASYNRMLFEFFRLPHMGREELLRSVEVVGREHLERAVARGRGVIITCCHIGNWELAAVVLAHWGYTLYAVAGVQLSRWLTPAVRETKTELAIHTVSPEDGFRKLWRALEHNDLVALMVDGDVYSHGVTVDFFGRETRFPSGPGVLAQRTGALVLCGYCERVRPGRWRIVMEPALDPAAFPTTAALNAAVAATTERHIRAHVDQWCIFRPLWEHAPAHDMAPEAGARSVRA</sequence>
<reference evidence="8" key="1">
    <citation type="journal article" date="2020" name="mSystems">
        <title>Genome- and Community-Level Interaction Insights into Carbon Utilization and Element Cycling Functions of Hydrothermarchaeota in Hydrothermal Sediment.</title>
        <authorList>
            <person name="Zhou Z."/>
            <person name="Liu Y."/>
            <person name="Xu W."/>
            <person name="Pan J."/>
            <person name="Luo Z.H."/>
            <person name="Li M."/>
        </authorList>
    </citation>
    <scope>NUCLEOTIDE SEQUENCE [LARGE SCALE GENOMIC DNA]</scope>
    <source>
        <strain evidence="8">SpSt-381</strain>
    </source>
</reference>
<dbReference type="GO" id="GO:0005886">
    <property type="term" value="C:plasma membrane"/>
    <property type="evidence" value="ECO:0007669"/>
    <property type="project" value="UniProtKB-SubCell"/>
</dbReference>
<dbReference type="GO" id="GO:0016746">
    <property type="term" value="F:acyltransferase activity"/>
    <property type="evidence" value="ECO:0007669"/>
    <property type="project" value="UniProtKB-KW"/>
</dbReference>
<comment type="subcellular location">
    <subcellularLocation>
        <location evidence="1">Cell inner membrane</location>
    </subcellularLocation>
</comment>
<evidence type="ECO:0000256" key="1">
    <source>
        <dbReference type="ARBA" id="ARBA00004533"/>
    </source>
</evidence>
<evidence type="ECO:0000256" key="5">
    <source>
        <dbReference type="ARBA" id="ARBA00023136"/>
    </source>
</evidence>
<dbReference type="AlphaFoldDB" id="A0A832MLU5"/>
<evidence type="ECO:0008006" key="9">
    <source>
        <dbReference type="Google" id="ProtNLM"/>
    </source>
</evidence>
<dbReference type="InterPro" id="IPR004960">
    <property type="entry name" value="LipA_acyltrans"/>
</dbReference>
<dbReference type="Pfam" id="PF03279">
    <property type="entry name" value="Lip_A_acyltrans"/>
    <property type="match status" value="1"/>
</dbReference>
<name>A0A832MLU5_UNCEI</name>
<keyword evidence="7" id="KW-1133">Transmembrane helix</keyword>
<organism evidence="8">
    <name type="scientific">Eiseniibacteriota bacterium</name>
    <dbReference type="NCBI Taxonomy" id="2212470"/>
    <lineage>
        <taxon>Bacteria</taxon>
        <taxon>Candidatus Eiseniibacteriota</taxon>
    </lineage>
</organism>
<evidence type="ECO:0000256" key="4">
    <source>
        <dbReference type="ARBA" id="ARBA00022679"/>
    </source>
</evidence>
<evidence type="ECO:0000256" key="6">
    <source>
        <dbReference type="ARBA" id="ARBA00023315"/>
    </source>
</evidence>
<keyword evidence="3" id="KW-0997">Cell inner membrane</keyword>
<dbReference type="EMBL" id="DSQF01000003">
    <property type="protein sequence ID" value="HGZ42188.1"/>
    <property type="molecule type" value="Genomic_DNA"/>
</dbReference>